<dbReference type="SUPFAM" id="SSF161098">
    <property type="entry name" value="MetI-like"/>
    <property type="match status" value="1"/>
</dbReference>
<comment type="subcellular location">
    <subcellularLocation>
        <location evidence="1 7">Cell membrane</location>
        <topology evidence="1 7">Multi-pass membrane protein</topology>
    </subcellularLocation>
</comment>
<proteinExistence type="inferred from homology"/>
<keyword evidence="6 7" id="KW-0472">Membrane</keyword>
<dbReference type="EMBL" id="LT549890">
    <property type="protein sequence ID" value="SAI86694.1"/>
    <property type="molecule type" value="Genomic_DNA"/>
</dbReference>
<keyword evidence="5 7" id="KW-1133">Transmembrane helix</keyword>
<feature type="transmembrane region" description="Helical" evidence="7">
    <location>
        <begin position="225"/>
        <end position="250"/>
    </location>
</feature>
<dbReference type="InterPro" id="IPR000515">
    <property type="entry name" value="MetI-like"/>
</dbReference>
<feature type="domain" description="ABC transmembrane type-1" evidence="8">
    <location>
        <begin position="98"/>
        <end position="291"/>
    </location>
</feature>
<evidence type="ECO:0000256" key="6">
    <source>
        <dbReference type="ARBA" id="ARBA00023136"/>
    </source>
</evidence>
<evidence type="ECO:0000256" key="7">
    <source>
        <dbReference type="RuleBase" id="RU363032"/>
    </source>
</evidence>
<dbReference type="Pfam" id="PF00528">
    <property type="entry name" value="BPD_transp_1"/>
    <property type="match status" value="1"/>
</dbReference>
<dbReference type="InterPro" id="IPR035906">
    <property type="entry name" value="MetI-like_sf"/>
</dbReference>
<feature type="transmembrane region" description="Helical" evidence="7">
    <location>
        <begin position="97"/>
        <end position="123"/>
    </location>
</feature>
<sequence length="326" mass="36704">MYKMASRKLNTFNLKIDKYGPVYNLIRGVWEQRVSRVGFYILLGIIVFSLIGVFYTPYNPSATNFPRDLPPSPQHLLGTDDYGHDIFSQLLVGGFPVIGVGFAVGLIGTLIAILIGVTAGLYAETIIDRILSAITQIFLIIPGILIIELIGAYLGALQFKLGYITILLTLSLTGWAWGARVLRSLVLSLRRREYILSSDLIGESKLSVIFNQIIPNNLPFIASNFFFTAIYGIAGFTFIYYFGLGSLTQVNWGTMLYWSLGGEAYLRGLWWWYIPPGLMIGLVAFSFALINIGIDRVANPRLRIWDVKKYMKKIEKTKEKEEVMTR</sequence>
<organism evidence="9 10">
    <name type="scientific">Saccharolobus solfataricus</name>
    <name type="common">Sulfolobus solfataricus</name>
    <dbReference type="NCBI Taxonomy" id="2287"/>
    <lineage>
        <taxon>Archaea</taxon>
        <taxon>Thermoproteota</taxon>
        <taxon>Thermoprotei</taxon>
        <taxon>Sulfolobales</taxon>
        <taxon>Sulfolobaceae</taxon>
        <taxon>Saccharolobus</taxon>
    </lineage>
</organism>
<keyword evidence="3" id="KW-1003">Cell membrane</keyword>
<evidence type="ECO:0000256" key="5">
    <source>
        <dbReference type="ARBA" id="ARBA00022989"/>
    </source>
</evidence>
<accession>A0A157T5H8</accession>
<feature type="transmembrane region" description="Helical" evidence="7">
    <location>
        <begin position="37"/>
        <end position="58"/>
    </location>
</feature>
<evidence type="ECO:0000256" key="3">
    <source>
        <dbReference type="ARBA" id="ARBA00022475"/>
    </source>
</evidence>
<dbReference type="PANTHER" id="PTHR43386">
    <property type="entry name" value="OLIGOPEPTIDE TRANSPORT SYSTEM PERMEASE PROTEIN APPC"/>
    <property type="match status" value="1"/>
</dbReference>
<dbReference type="GO" id="GO:0071916">
    <property type="term" value="F:dipeptide transmembrane transporter activity"/>
    <property type="evidence" value="ECO:0007669"/>
    <property type="project" value="TreeGrafter"/>
</dbReference>
<dbReference type="PATRIC" id="fig|2287.9.peg.3300"/>
<dbReference type="Gene3D" id="1.10.3720.10">
    <property type="entry name" value="MetI-like"/>
    <property type="match status" value="1"/>
</dbReference>
<keyword evidence="4 7" id="KW-0812">Transmembrane</keyword>
<dbReference type="PANTHER" id="PTHR43386:SF1">
    <property type="entry name" value="D,D-DIPEPTIDE TRANSPORT SYSTEM PERMEASE PROTEIN DDPC-RELATED"/>
    <property type="match status" value="1"/>
</dbReference>
<reference evidence="10" key="1">
    <citation type="submission" date="2016-04" db="EMBL/GenBank/DDBJ databases">
        <authorList>
            <person name="Shah S.A."/>
            <person name="Garrett R.A."/>
        </authorList>
    </citation>
    <scope>NUCLEOTIDE SEQUENCE [LARGE SCALE GENOMIC DNA]</scope>
    <source>
        <strain evidence="10">ATCC 35091 / DSM 1616 / JCM 8930 / NBRC 15331 / P1</strain>
    </source>
</reference>
<feature type="transmembrane region" description="Helical" evidence="7">
    <location>
        <begin position="161"/>
        <end position="182"/>
    </location>
</feature>
<dbReference type="InterPro" id="IPR050366">
    <property type="entry name" value="BP-dependent_transpt_permease"/>
</dbReference>
<comment type="similarity">
    <text evidence="7">Belongs to the binding-protein-dependent transport system permease family.</text>
</comment>
<dbReference type="GO" id="GO:0005886">
    <property type="term" value="C:plasma membrane"/>
    <property type="evidence" value="ECO:0007669"/>
    <property type="project" value="UniProtKB-SubCell"/>
</dbReference>
<dbReference type="PROSITE" id="PS50928">
    <property type="entry name" value="ABC_TM1"/>
    <property type="match status" value="1"/>
</dbReference>
<feature type="transmembrane region" description="Helical" evidence="7">
    <location>
        <begin position="270"/>
        <end position="294"/>
    </location>
</feature>
<dbReference type="CDD" id="cd06261">
    <property type="entry name" value="TM_PBP2"/>
    <property type="match status" value="1"/>
</dbReference>
<evidence type="ECO:0000256" key="4">
    <source>
        <dbReference type="ARBA" id="ARBA00022692"/>
    </source>
</evidence>
<protein>
    <submittedName>
        <fullName evidence="9">ABC transporter, permease</fullName>
    </submittedName>
</protein>
<dbReference type="Proteomes" id="UP000076770">
    <property type="component" value="Chromosome i"/>
</dbReference>
<dbReference type="AlphaFoldDB" id="A0A157T5H8"/>
<evidence type="ECO:0000313" key="10">
    <source>
        <dbReference type="Proteomes" id="UP000076770"/>
    </source>
</evidence>
<name>A0A157T5H8_SACSO</name>
<evidence type="ECO:0000259" key="8">
    <source>
        <dbReference type="PROSITE" id="PS50928"/>
    </source>
</evidence>
<gene>
    <name evidence="9" type="ORF">SSOP1_3140</name>
</gene>
<keyword evidence="2 7" id="KW-0813">Transport</keyword>
<evidence type="ECO:0000313" key="9">
    <source>
        <dbReference type="EMBL" id="SAI86694.1"/>
    </source>
</evidence>
<evidence type="ECO:0000256" key="2">
    <source>
        <dbReference type="ARBA" id="ARBA00022448"/>
    </source>
</evidence>
<evidence type="ECO:0000256" key="1">
    <source>
        <dbReference type="ARBA" id="ARBA00004651"/>
    </source>
</evidence>
<feature type="transmembrane region" description="Helical" evidence="7">
    <location>
        <begin position="130"/>
        <end position="155"/>
    </location>
</feature>